<dbReference type="EMBL" id="KX078569">
    <property type="protein sequence ID" value="ANM46463.1"/>
    <property type="molecule type" value="Genomic_DNA"/>
</dbReference>
<dbReference type="KEGG" id="vg:29059234"/>
<dbReference type="InterPro" id="IPR023214">
    <property type="entry name" value="HAD_sf"/>
</dbReference>
<protein>
    <submittedName>
        <fullName evidence="1">Uncharacterized protein</fullName>
    </submittedName>
</protein>
<dbReference type="RefSeq" id="YP_009280065.1">
    <property type="nucleotide sequence ID" value="NC_031020.1"/>
</dbReference>
<sequence length="212" mass="24409">MKPVILTDVDGILVKWASGLPYFAQDYGINKDKILEVLTTNEFMSPGRMFNCNEKLGLKLMGEYNNSKYIKYLSGYSDAIEVINRLKFKYEFIAITALGSTDQALFNRMYNLNSLFPDAFSDVLLVNYGESKTPHYLDVKVKHSKNLLCFVDDLAHNLEDCHKVISRLPLIHMPRGERETPECDHINVLDWYDFEYNLPHLEASLNSIKEGK</sequence>
<accession>A0A192YAD2</accession>
<name>A0A192YAD2_9CAUD</name>
<dbReference type="Gene3D" id="3.40.50.1000">
    <property type="entry name" value="HAD superfamily/HAD-like"/>
    <property type="match status" value="1"/>
</dbReference>
<gene>
    <name evidence="1" type="ORF">MP1_gp0207</name>
</gene>
<dbReference type="Proteomes" id="UP000203816">
    <property type="component" value="Segment"/>
</dbReference>
<keyword evidence="2" id="KW-1185">Reference proteome</keyword>
<dbReference type="OrthoDB" id="9219at10239"/>
<organism evidence="1 2">
    <name type="scientific">Morganella phage vB_MmoM_MP1</name>
    <dbReference type="NCBI Taxonomy" id="1852628"/>
    <lineage>
        <taxon>Viruses</taxon>
        <taxon>Duplodnaviria</taxon>
        <taxon>Heunggongvirae</taxon>
        <taxon>Uroviricota</taxon>
        <taxon>Caudoviricetes</taxon>
        <taxon>Pantevenvirales</taxon>
        <taxon>Straboviridae</taxon>
        <taxon>Gualtarvirus</taxon>
        <taxon>Gualtarvirus mp1</taxon>
    </lineage>
</organism>
<dbReference type="GeneID" id="29059234"/>
<evidence type="ECO:0000313" key="1">
    <source>
        <dbReference type="EMBL" id="ANM46463.1"/>
    </source>
</evidence>
<evidence type="ECO:0000313" key="2">
    <source>
        <dbReference type="Proteomes" id="UP000203816"/>
    </source>
</evidence>
<reference evidence="1 2" key="1">
    <citation type="submission" date="2016-04" db="EMBL/GenBank/DDBJ databases">
        <title>Comparative genomics of Morganella phages MP1 and MP2 define new clades among the T4 and T7-like Viruses.</title>
        <authorList>
            <person name="Pinto G."/>
            <person name="Oliveira A."/>
            <person name="Malgorzata L."/>
            <person name="Kropinski A."/>
            <person name="Azeredo J."/>
        </authorList>
    </citation>
    <scope>NUCLEOTIDE SEQUENCE [LARGE SCALE GENOMIC DNA]</scope>
</reference>
<proteinExistence type="predicted"/>